<dbReference type="InterPro" id="IPR007645">
    <property type="entry name" value="RNA_pol_Rpb2_3"/>
</dbReference>
<dbReference type="Pfam" id="PF04561">
    <property type="entry name" value="RNA_pol_Rpb2_2"/>
    <property type="match status" value="1"/>
</dbReference>
<evidence type="ECO:0000259" key="17">
    <source>
        <dbReference type="Pfam" id="PF04560"/>
    </source>
</evidence>
<dbReference type="FunFam" id="2.40.270.10:FF:000006">
    <property type="entry name" value="DNA-directed RNA polymerase subunit beta"/>
    <property type="match status" value="1"/>
</dbReference>
<dbReference type="OrthoDB" id="10248617at2759"/>
<evidence type="ECO:0000256" key="9">
    <source>
        <dbReference type="ARBA" id="ARBA00023163"/>
    </source>
</evidence>
<evidence type="ECO:0000256" key="8">
    <source>
        <dbReference type="ARBA" id="ARBA00022833"/>
    </source>
</evidence>
<keyword evidence="3 14" id="KW-0240">DNA-directed RNA polymerase</keyword>
<evidence type="ECO:0000256" key="5">
    <source>
        <dbReference type="ARBA" id="ARBA00022695"/>
    </source>
</evidence>
<dbReference type="STRING" id="105231.A0A0U9HJB2"/>
<evidence type="ECO:0000256" key="6">
    <source>
        <dbReference type="ARBA" id="ARBA00022723"/>
    </source>
</evidence>
<dbReference type="InterPro" id="IPR037033">
    <property type="entry name" value="DNA-dir_RNAP_su2_hyb_sf"/>
</dbReference>
<dbReference type="InterPro" id="IPR009674">
    <property type="entry name" value="Rpa2_dom_4"/>
</dbReference>
<dbReference type="Pfam" id="PF04565">
    <property type="entry name" value="RNA_pol_Rpb2_3"/>
    <property type="match status" value="1"/>
</dbReference>
<dbReference type="FunFam" id="3.90.1100.10:FF:000008">
    <property type="entry name" value="DNA-directed RNA polymerase subunit beta"/>
    <property type="match status" value="1"/>
</dbReference>
<dbReference type="FunFam" id="3.90.1110.10:FF:000007">
    <property type="entry name" value="DNA-directed RNA polymerase subunit beta"/>
    <property type="match status" value="1"/>
</dbReference>
<dbReference type="Gene3D" id="2.40.270.10">
    <property type="entry name" value="DNA-directed RNA polymerase, subunit 2, domain 6"/>
    <property type="match status" value="1"/>
</dbReference>
<dbReference type="CDD" id="cd00653">
    <property type="entry name" value="RNA_pol_B_RPB2"/>
    <property type="match status" value="1"/>
</dbReference>
<keyword evidence="23" id="KW-1185">Reference proteome</keyword>
<dbReference type="Gene3D" id="3.90.1100.10">
    <property type="match status" value="2"/>
</dbReference>
<keyword evidence="9 14" id="KW-0804">Transcription</keyword>
<comment type="subcellular location">
    <subcellularLocation>
        <location evidence="1">Nucleus</location>
        <location evidence="1">Nucleolus</location>
    </subcellularLocation>
</comment>
<dbReference type="EC" id="2.7.7.6" evidence="14"/>
<reference evidence="22 23" key="1">
    <citation type="journal article" date="2014" name="Nat. Commun.">
        <title>Klebsormidium flaccidum genome reveals primary factors for plant terrestrial adaptation.</title>
        <authorList>
            <person name="Hori K."/>
            <person name="Maruyama F."/>
            <person name="Fujisawa T."/>
            <person name="Togashi T."/>
            <person name="Yamamoto N."/>
            <person name="Seo M."/>
            <person name="Sato S."/>
            <person name="Yamada T."/>
            <person name="Mori H."/>
            <person name="Tajima N."/>
            <person name="Moriyama T."/>
            <person name="Ikeuchi M."/>
            <person name="Watanabe M."/>
            <person name="Wada H."/>
            <person name="Kobayashi K."/>
            <person name="Saito M."/>
            <person name="Masuda T."/>
            <person name="Sasaki-Sekimoto Y."/>
            <person name="Mashiguchi K."/>
            <person name="Awai K."/>
            <person name="Shimojima M."/>
            <person name="Masuda S."/>
            <person name="Iwai M."/>
            <person name="Nobusawa T."/>
            <person name="Narise T."/>
            <person name="Kondo S."/>
            <person name="Saito H."/>
            <person name="Sato R."/>
            <person name="Murakawa M."/>
            <person name="Ihara Y."/>
            <person name="Oshima-Yamada Y."/>
            <person name="Ohtaka K."/>
            <person name="Satoh M."/>
            <person name="Sonobe K."/>
            <person name="Ishii M."/>
            <person name="Ohtani R."/>
            <person name="Kanamori-Sato M."/>
            <person name="Honoki R."/>
            <person name="Miyazaki D."/>
            <person name="Mochizuki H."/>
            <person name="Umetsu J."/>
            <person name="Higashi K."/>
            <person name="Shibata D."/>
            <person name="Kamiya Y."/>
            <person name="Sato N."/>
            <person name="Nakamura Y."/>
            <person name="Tabata S."/>
            <person name="Ida S."/>
            <person name="Kurokawa K."/>
            <person name="Ohta H."/>
        </authorList>
    </citation>
    <scope>NUCLEOTIDE SEQUENCE [LARGE SCALE GENOMIC DNA]</scope>
    <source>
        <strain evidence="22 23">NIES-2285</strain>
    </source>
</reference>
<gene>
    <name evidence="22" type="ORF">KFL_000970160</name>
</gene>
<accession>A0A0U9HJB2</accession>
<comment type="function">
    <text evidence="11">DNA-dependent RNA polymerase catalyzes the transcription of DNA into RNA using the four ribonucleoside triphosphates as substrates. Second largest core component of RNA polymerase I which synthesizes ribosomal RNA precursors. Proposed to contribute to the polymerase catalytic activity and forms the polymerase active center together with the largest subunit. Pol I is composed of mobile elements and RPA2 is part of the core element with the central large cleft and probably a clamp element that moves to open and close the cleft.</text>
</comment>
<dbReference type="Gene3D" id="3.90.1800.10">
    <property type="entry name" value="RNA polymerase alpha subunit dimerisation domain"/>
    <property type="match status" value="1"/>
</dbReference>
<dbReference type="Gene3D" id="3.90.1110.10">
    <property type="entry name" value="RNA polymerase Rpb2, domain 2"/>
    <property type="match status" value="1"/>
</dbReference>
<dbReference type="Pfam" id="PF06883">
    <property type="entry name" value="RNA_pol_Rpa2_4"/>
    <property type="match status" value="1"/>
</dbReference>
<dbReference type="PANTHER" id="PTHR20856">
    <property type="entry name" value="DNA-DIRECTED RNA POLYMERASE I SUBUNIT 2"/>
    <property type="match status" value="1"/>
</dbReference>
<proteinExistence type="inferred from homology"/>
<keyword evidence="4 14" id="KW-0808">Transferase</keyword>
<evidence type="ECO:0000256" key="15">
    <source>
        <dbReference type="SAM" id="MobiDB-lite"/>
    </source>
</evidence>
<keyword evidence="5 14" id="KW-0548">Nucleotidyltransferase</keyword>
<dbReference type="GO" id="GO:0003677">
    <property type="term" value="F:DNA binding"/>
    <property type="evidence" value="ECO:0007669"/>
    <property type="project" value="InterPro"/>
</dbReference>
<evidence type="ECO:0000256" key="13">
    <source>
        <dbReference type="RuleBase" id="RU000434"/>
    </source>
</evidence>
<keyword evidence="6" id="KW-0479">Metal-binding</keyword>
<keyword evidence="10" id="KW-0539">Nucleus</keyword>
<evidence type="ECO:0000256" key="4">
    <source>
        <dbReference type="ARBA" id="ARBA00022679"/>
    </source>
</evidence>
<evidence type="ECO:0000256" key="12">
    <source>
        <dbReference type="ARBA" id="ARBA00047768"/>
    </source>
</evidence>
<evidence type="ECO:0000256" key="10">
    <source>
        <dbReference type="ARBA" id="ARBA00023242"/>
    </source>
</evidence>
<evidence type="ECO:0000256" key="14">
    <source>
        <dbReference type="RuleBase" id="RU363031"/>
    </source>
</evidence>
<dbReference type="OMA" id="FFGVVHY"/>
<dbReference type="GO" id="GO:0006351">
    <property type="term" value="P:DNA-templated transcription"/>
    <property type="evidence" value="ECO:0007669"/>
    <property type="project" value="InterPro"/>
</dbReference>
<dbReference type="GO" id="GO:0008270">
    <property type="term" value="F:zinc ion binding"/>
    <property type="evidence" value="ECO:0007669"/>
    <property type="project" value="UniProtKB-KW"/>
</dbReference>
<evidence type="ECO:0000259" key="20">
    <source>
        <dbReference type="Pfam" id="PF04565"/>
    </source>
</evidence>
<evidence type="ECO:0000259" key="21">
    <source>
        <dbReference type="Pfam" id="PF06883"/>
    </source>
</evidence>
<dbReference type="GO" id="GO:0032549">
    <property type="term" value="F:ribonucleoside binding"/>
    <property type="evidence" value="ECO:0007669"/>
    <property type="project" value="InterPro"/>
</dbReference>
<feature type="domain" description="RNA polymerase Rpb2" evidence="17">
    <location>
        <begin position="1048"/>
        <end position="1155"/>
    </location>
</feature>
<dbReference type="AlphaFoldDB" id="A0A0U9HJB2"/>
<feature type="domain" description="RNA polymerase beta subunit protrusion" evidence="19">
    <location>
        <begin position="26"/>
        <end position="402"/>
    </location>
</feature>
<evidence type="ECO:0000256" key="11">
    <source>
        <dbReference type="ARBA" id="ARBA00025539"/>
    </source>
</evidence>
<evidence type="ECO:0000313" key="23">
    <source>
        <dbReference type="Proteomes" id="UP000054558"/>
    </source>
</evidence>
<feature type="region of interest" description="Disordered" evidence="15">
    <location>
        <begin position="1"/>
        <end position="20"/>
    </location>
</feature>
<dbReference type="InterPro" id="IPR007642">
    <property type="entry name" value="RNA_pol_Rpb2_2"/>
</dbReference>
<dbReference type="InterPro" id="IPR037034">
    <property type="entry name" value="RNA_pol_Rpb2_2_sf"/>
</dbReference>
<evidence type="ECO:0000259" key="16">
    <source>
        <dbReference type="Pfam" id="PF00562"/>
    </source>
</evidence>
<organism evidence="22 23">
    <name type="scientific">Klebsormidium nitens</name>
    <name type="common">Green alga</name>
    <name type="synonym">Ulothrix nitens</name>
    <dbReference type="NCBI Taxonomy" id="105231"/>
    <lineage>
        <taxon>Eukaryota</taxon>
        <taxon>Viridiplantae</taxon>
        <taxon>Streptophyta</taxon>
        <taxon>Klebsormidiophyceae</taxon>
        <taxon>Klebsormidiales</taxon>
        <taxon>Klebsormidiaceae</taxon>
        <taxon>Klebsormidium</taxon>
    </lineage>
</organism>
<comment type="similarity">
    <text evidence="2 13">Belongs to the RNA polymerase beta chain family.</text>
</comment>
<dbReference type="FunFam" id="3.90.1100.10:FF:000016">
    <property type="entry name" value="DNA-directed RNA polymerase subunit beta"/>
    <property type="match status" value="1"/>
</dbReference>
<dbReference type="FunFam" id="2.40.270.10:FF:000011">
    <property type="entry name" value="DNA-directed RNA polymerase subunit beta"/>
    <property type="match status" value="1"/>
</dbReference>
<comment type="catalytic activity">
    <reaction evidence="12">
        <text>RNA(n) + a ribonucleoside 5'-triphosphate = RNA(n+1) + diphosphate</text>
        <dbReference type="Rhea" id="RHEA:21248"/>
        <dbReference type="Rhea" id="RHEA-COMP:14527"/>
        <dbReference type="Rhea" id="RHEA-COMP:17342"/>
        <dbReference type="ChEBI" id="CHEBI:33019"/>
        <dbReference type="ChEBI" id="CHEBI:61557"/>
        <dbReference type="ChEBI" id="CHEBI:140395"/>
        <dbReference type="EC" id="2.7.7.6"/>
    </reaction>
    <physiologicalReaction direction="left-to-right" evidence="12">
        <dbReference type="Rhea" id="RHEA:21249"/>
    </physiologicalReaction>
</comment>
<dbReference type="FunFam" id="3.90.1800.10:FF:000004">
    <property type="entry name" value="DNA-directed RNA polymerase subunit beta"/>
    <property type="match status" value="1"/>
</dbReference>
<dbReference type="InterPro" id="IPR015712">
    <property type="entry name" value="DNA-dir_RNA_pol_su2"/>
</dbReference>
<dbReference type="InterPro" id="IPR007121">
    <property type="entry name" value="RNA_pol_bsu_CS"/>
</dbReference>
<evidence type="ECO:0000259" key="19">
    <source>
        <dbReference type="Pfam" id="PF04563"/>
    </source>
</evidence>
<dbReference type="Pfam" id="PF04563">
    <property type="entry name" value="RNA_pol_Rpb2_1"/>
    <property type="match status" value="1"/>
</dbReference>
<evidence type="ECO:0000256" key="7">
    <source>
        <dbReference type="ARBA" id="ARBA00022771"/>
    </source>
</evidence>
<name>A0A0U9HJB2_KLENI</name>
<feature type="domain" description="DNA-directed RNA polymerase I subunit RPA2" evidence="21">
    <location>
        <begin position="564"/>
        <end position="619"/>
    </location>
</feature>
<dbReference type="SUPFAM" id="SSF64484">
    <property type="entry name" value="beta and beta-prime subunits of DNA dependent RNA-polymerase"/>
    <property type="match status" value="1"/>
</dbReference>
<dbReference type="GO" id="GO:0005736">
    <property type="term" value="C:RNA polymerase I complex"/>
    <property type="evidence" value="ECO:0000318"/>
    <property type="project" value="GO_Central"/>
</dbReference>
<protein>
    <recommendedName>
        <fullName evidence="14">DNA-directed RNA polymerase subunit beta</fullName>
        <ecNumber evidence="14">2.7.7.6</ecNumber>
    </recommendedName>
</protein>
<dbReference type="EMBL" id="DF237046">
    <property type="protein sequence ID" value="GAQ81991.1"/>
    <property type="molecule type" value="Genomic_DNA"/>
</dbReference>
<evidence type="ECO:0000256" key="1">
    <source>
        <dbReference type="ARBA" id="ARBA00004604"/>
    </source>
</evidence>
<evidence type="ECO:0000259" key="18">
    <source>
        <dbReference type="Pfam" id="PF04561"/>
    </source>
</evidence>
<keyword evidence="8" id="KW-0862">Zinc</keyword>
<feature type="domain" description="RNA polymerase Rpb2" evidence="18">
    <location>
        <begin position="197"/>
        <end position="364"/>
    </location>
</feature>
<feature type="domain" description="DNA-directed RNA polymerase subunit 2 hybrid-binding" evidence="16">
    <location>
        <begin position="671"/>
        <end position="1045"/>
    </location>
</feature>
<dbReference type="Proteomes" id="UP000054558">
    <property type="component" value="Unassembled WGS sequence"/>
</dbReference>
<evidence type="ECO:0000256" key="2">
    <source>
        <dbReference type="ARBA" id="ARBA00006835"/>
    </source>
</evidence>
<feature type="domain" description="RNA polymerase Rpb2" evidence="20">
    <location>
        <begin position="450"/>
        <end position="514"/>
    </location>
</feature>
<dbReference type="InterPro" id="IPR007120">
    <property type="entry name" value="DNA-dir_RNAP_su2_dom"/>
</dbReference>
<dbReference type="Pfam" id="PF00562">
    <property type="entry name" value="RNA_pol_Rpb2_6"/>
    <property type="match status" value="1"/>
</dbReference>
<dbReference type="InterPro" id="IPR014724">
    <property type="entry name" value="RNA_pol_RPB2_OB-fold"/>
</dbReference>
<dbReference type="InterPro" id="IPR007641">
    <property type="entry name" value="RNA_pol_Rpb2_7"/>
</dbReference>
<dbReference type="Gene3D" id="2.40.50.150">
    <property type="match status" value="1"/>
</dbReference>
<dbReference type="InterPro" id="IPR007644">
    <property type="entry name" value="RNA_pol_bsu_protrusion"/>
</dbReference>
<evidence type="ECO:0000313" key="22">
    <source>
        <dbReference type="EMBL" id="GAQ81991.1"/>
    </source>
</evidence>
<dbReference type="Pfam" id="PF04560">
    <property type="entry name" value="RNA_pol_Rpb2_7"/>
    <property type="match status" value="1"/>
</dbReference>
<dbReference type="PROSITE" id="PS01166">
    <property type="entry name" value="RNA_POL_BETA"/>
    <property type="match status" value="1"/>
</dbReference>
<keyword evidence="7" id="KW-0863">Zinc-finger</keyword>
<evidence type="ECO:0000256" key="3">
    <source>
        <dbReference type="ARBA" id="ARBA00022478"/>
    </source>
</evidence>
<dbReference type="GO" id="GO:0003899">
    <property type="term" value="F:DNA-directed RNA polymerase activity"/>
    <property type="evidence" value="ECO:0007669"/>
    <property type="project" value="UniProtKB-EC"/>
</dbReference>
<sequence length="1157" mass="128237">MAVLSNGPEEGGGDSLDRDVPEKLMNLSRPHIESYDYFIEKGMHEAVARLDNMEITHPVDKKTLEMWVDNLVVHQPEKEYTDVSEKRLFPNECREGGLTYRGKLTADICYRVGDGPVQKFDQKTIGSVPIMVRSSRCHLQHLTQRHLVARHEEALEFGGYFIVNGIEKLIRMLIVPRRNYVMALKRSAYLNRGPMYSDKATVIRSARPDQTTMTTRVHYLVDGNANVAFTLRRQEFFIPVGIVLKSLVEASDKEIYERLIAGGGSHFVAQRAELVLREVHRYALRTRAECLAFLGERFRALLDYPARMSDRAAGQKLLDDNVLVHLERPQDKFNLLVFMVHKLYALVDGGCCDDNADALVHHELLLPGHLLTMFLKERLQEYLQRTKAVIEKDLRENKAKVDFSDSTYLKKALDKNGVDIGKKMGYFLATGNLVSQSGLDLQQTSGFTIVAERLNYLRYVSHFRSVHRGAYFAQLRTTTVRKLLPESWGFMCPVHTPDGAPCGLLMHLTMHCRVVTTDRAREADTIAANLNNTLLEMGMLPAATGLVLPSPPSHVAVMQDGRVIGALRASAAPGVVARMRALKTQGELPADLEIAHIPFEEGGPFPGVFLATSPARMIRPVRQLDSGEVEMIGPLEQMYMDVRCPDGTTGGGADVRFTHEELHPTGMLSMVANLTPWSDYNQSPRNMYQCQMGKQTMGVPYHANTHRPDTKTYRLQTPQKPIARTGTYGDYCVDDYPLGTNAVVAVLAYTGYDMEDAMIINKSAMERGLCHGTMFKTETIDLKPLRARGDAITTEFRRGSKKARPSAPGKSGDPIEKFIDVDGLPHVGQPLQSDDPYVSAVNKVTGQEKLTKLKGSENAVVDQVTLLGGAADEPAQAVSVKLRYNRNPVIGDKFSSRHGQKGVLSQLWPDIDMPFAANTGMRPDIIINPHAFPSRMTIGMLVESMAAKAGALRGEFVDATPFRSSVARQDKSIVDHFGEQLAAAGFNYYGNETMYSGVLGTELTAQIYMGVVYYQRLRHMVSDKFQVRSVGPVNNLTHQPVKGRKAGGGIRFGEMERDSLLAHGAAFLLHDRLHASSDYHTTDVCSTCGSLLSTQLNAGGVNGHPGGPRGPGEKRKVECRVCGTSRGVERVAMPYVFKFLAAELAAMNIKVKLTLSK</sequence>